<dbReference type="InterPro" id="IPR003593">
    <property type="entry name" value="AAA+_ATPase"/>
</dbReference>
<protein>
    <recommendedName>
        <fullName evidence="9">ABC transporter domain-containing protein</fullName>
    </recommendedName>
</protein>
<dbReference type="EMBL" id="JAGFBR010000016">
    <property type="protein sequence ID" value="KAH0453409.1"/>
    <property type="molecule type" value="Genomic_DNA"/>
</dbReference>
<feature type="domain" description="ABC transporter" evidence="9">
    <location>
        <begin position="39"/>
        <end position="284"/>
    </location>
</feature>
<keyword evidence="3 8" id="KW-0812">Transmembrane</keyword>
<dbReference type="AlphaFoldDB" id="A0AAV7GCE7"/>
<proteinExistence type="predicted"/>
<dbReference type="Pfam" id="PF01061">
    <property type="entry name" value="ABC2_membrane"/>
    <property type="match status" value="1"/>
</dbReference>
<dbReference type="InterPro" id="IPR050352">
    <property type="entry name" value="ABCG_transporters"/>
</dbReference>
<dbReference type="InterPro" id="IPR013525">
    <property type="entry name" value="ABC2_TM"/>
</dbReference>
<evidence type="ECO:0000259" key="9">
    <source>
        <dbReference type="PROSITE" id="PS50893"/>
    </source>
</evidence>
<dbReference type="GO" id="GO:0016020">
    <property type="term" value="C:membrane"/>
    <property type="evidence" value="ECO:0007669"/>
    <property type="project" value="UniProtKB-SubCell"/>
</dbReference>
<gene>
    <name evidence="10" type="ORF">IEQ34_017733</name>
</gene>
<dbReference type="PANTHER" id="PTHR48041:SF27">
    <property type="entry name" value="ABC TRANSPORTER G FAMILY MEMBER 8"/>
    <property type="match status" value="1"/>
</dbReference>
<accession>A0AAV7GCE7</accession>
<dbReference type="InterPro" id="IPR027417">
    <property type="entry name" value="P-loop_NTPase"/>
</dbReference>
<feature type="transmembrane region" description="Helical" evidence="8">
    <location>
        <begin position="382"/>
        <end position="403"/>
    </location>
</feature>
<evidence type="ECO:0000256" key="4">
    <source>
        <dbReference type="ARBA" id="ARBA00022741"/>
    </source>
</evidence>
<feature type="transmembrane region" description="Helical" evidence="8">
    <location>
        <begin position="487"/>
        <end position="509"/>
    </location>
</feature>
<feature type="transmembrane region" description="Helical" evidence="8">
    <location>
        <begin position="580"/>
        <end position="602"/>
    </location>
</feature>
<comment type="caution">
    <text evidence="10">The sequence shown here is derived from an EMBL/GenBank/DDBJ whole genome shotgun (WGS) entry which is preliminary data.</text>
</comment>
<evidence type="ECO:0000256" key="5">
    <source>
        <dbReference type="ARBA" id="ARBA00022840"/>
    </source>
</evidence>
<dbReference type="InterPro" id="IPR003439">
    <property type="entry name" value="ABC_transporter-like_ATP-bd"/>
</dbReference>
<keyword evidence="4" id="KW-0547">Nucleotide-binding</keyword>
<dbReference type="GO" id="GO:0140359">
    <property type="term" value="F:ABC-type transporter activity"/>
    <property type="evidence" value="ECO:0007669"/>
    <property type="project" value="InterPro"/>
</dbReference>
<evidence type="ECO:0000256" key="3">
    <source>
        <dbReference type="ARBA" id="ARBA00022692"/>
    </source>
</evidence>
<dbReference type="PROSITE" id="PS50893">
    <property type="entry name" value="ABC_TRANSPORTER_2"/>
    <property type="match status" value="1"/>
</dbReference>
<name>A0AAV7GCE7_DENCH</name>
<reference evidence="10 11" key="1">
    <citation type="journal article" date="2021" name="Hortic Res">
        <title>Chromosome-scale assembly of the Dendrobium chrysotoxum genome enhances the understanding of orchid evolution.</title>
        <authorList>
            <person name="Zhang Y."/>
            <person name="Zhang G.Q."/>
            <person name="Zhang D."/>
            <person name="Liu X.D."/>
            <person name="Xu X.Y."/>
            <person name="Sun W.H."/>
            <person name="Yu X."/>
            <person name="Zhu X."/>
            <person name="Wang Z.W."/>
            <person name="Zhao X."/>
            <person name="Zhong W.Y."/>
            <person name="Chen H."/>
            <person name="Yin W.L."/>
            <person name="Huang T."/>
            <person name="Niu S.C."/>
            <person name="Liu Z.J."/>
        </authorList>
    </citation>
    <scope>NUCLEOTIDE SEQUENCE [LARGE SCALE GENOMIC DNA]</scope>
    <source>
        <strain evidence="10">Lindl</strain>
    </source>
</reference>
<dbReference type="GO" id="GO:0016887">
    <property type="term" value="F:ATP hydrolysis activity"/>
    <property type="evidence" value="ECO:0007669"/>
    <property type="project" value="InterPro"/>
</dbReference>
<dbReference type="FunFam" id="3.40.50.300:FF:001473">
    <property type="entry name" value="ATP-binding cassette transporter"/>
    <property type="match status" value="1"/>
</dbReference>
<keyword evidence="2" id="KW-0813">Transport</keyword>
<dbReference type="SMART" id="SM00382">
    <property type="entry name" value="AAA"/>
    <property type="match status" value="1"/>
</dbReference>
<evidence type="ECO:0000256" key="1">
    <source>
        <dbReference type="ARBA" id="ARBA00004141"/>
    </source>
</evidence>
<keyword evidence="6 8" id="KW-1133">Transmembrane helix</keyword>
<sequence>MEHPHSPPFSSSFSSSIVMANQPPELSQTPPPTHETCELKACSIYYSKPPAAFRRLLHPLPPPPTHILRDVSLTVRSGELLAVVGPSGAGKSTLLDILAARTAPTSGQLLLNSSPLHPTSFRRLSAHLPQHDHPLPFLTVSETFHLSARLLLPPTSAAEAASSLLNNLRLSHVSHSLLPGSLSGGELRRVSLGLNLLRNPSVLILDEPTSGLDSASALLVVSSLRRAAATNRRPAIVLSIHQPSSQLLSSFDSFLLLSCGTVLHHGNLSSLSSFLSSFGFPLPEHLNPLELALEVLPSLPTPSPPPPPPRRIPTAGKLIPIPYPSPQSREIDVLHLRFWKVIYRSKQLLLTNTLEALLVGFLLGTIYIGVNYDEQGMQKRLGFFAFTLTFLLSTTTETLPIFVSERSILLREVSAGVYRLSSHLIANTLVFLPYLFVISVLYACSVYFLVGLCSTWTAFVFFVLIVWAVVLAANSFVLFVSAVAPDYIAGTSVVTVALAGFFLFSGYFLRKERMPEYWVFMHYMSPYRYALDAMLENEYGCEAERCFEWEGEPSGSKERECKVRGRDVLRERGLREGGKWVGLQVLFGFFVFYRVLYLLLLLRRAVRSKR</sequence>
<comment type="subcellular location">
    <subcellularLocation>
        <location evidence="1">Membrane</location>
        <topology evidence="1">Multi-pass membrane protein</topology>
    </subcellularLocation>
</comment>
<keyword evidence="11" id="KW-1185">Reference proteome</keyword>
<feature type="transmembrane region" description="Helical" evidence="8">
    <location>
        <begin position="456"/>
        <end position="480"/>
    </location>
</feature>
<keyword evidence="7 8" id="KW-0472">Membrane</keyword>
<evidence type="ECO:0000313" key="11">
    <source>
        <dbReference type="Proteomes" id="UP000775213"/>
    </source>
</evidence>
<evidence type="ECO:0000256" key="6">
    <source>
        <dbReference type="ARBA" id="ARBA00022989"/>
    </source>
</evidence>
<dbReference type="Pfam" id="PF00005">
    <property type="entry name" value="ABC_tran"/>
    <property type="match status" value="1"/>
</dbReference>
<evidence type="ECO:0000256" key="2">
    <source>
        <dbReference type="ARBA" id="ARBA00022448"/>
    </source>
</evidence>
<dbReference type="GO" id="GO:0005524">
    <property type="term" value="F:ATP binding"/>
    <property type="evidence" value="ECO:0007669"/>
    <property type="project" value="UniProtKB-KW"/>
</dbReference>
<evidence type="ECO:0000256" key="7">
    <source>
        <dbReference type="ARBA" id="ARBA00023136"/>
    </source>
</evidence>
<evidence type="ECO:0000313" key="10">
    <source>
        <dbReference type="EMBL" id="KAH0453409.1"/>
    </source>
</evidence>
<feature type="transmembrane region" description="Helical" evidence="8">
    <location>
        <begin position="348"/>
        <end position="370"/>
    </location>
</feature>
<dbReference type="InterPro" id="IPR017871">
    <property type="entry name" value="ABC_transporter-like_CS"/>
</dbReference>
<feature type="transmembrane region" description="Helical" evidence="8">
    <location>
        <begin position="424"/>
        <end position="450"/>
    </location>
</feature>
<keyword evidence="5" id="KW-0067">ATP-binding</keyword>
<evidence type="ECO:0000256" key="8">
    <source>
        <dbReference type="SAM" id="Phobius"/>
    </source>
</evidence>
<organism evidence="10 11">
    <name type="scientific">Dendrobium chrysotoxum</name>
    <name type="common">Orchid</name>
    <dbReference type="NCBI Taxonomy" id="161865"/>
    <lineage>
        <taxon>Eukaryota</taxon>
        <taxon>Viridiplantae</taxon>
        <taxon>Streptophyta</taxon>
        <taxon>Embryophyta</taxon>
        <taxon>Tracheophyta</taxon>
        <taxon>Spermatophyta</taxon>
        <taxon>Magnoliopsida</taxon>
        <taxon>Liliopsida</taxon>
        <taxon>Asparagales</taxon>
        <taxon>Orchidaceae</taxon>
        <taxon>Epidendroideae</taxon>
        <taxon>Malaxideae</taxon>
        <taxon>Dendrobiinae</taxon>
        <taxon>Dendrobium</taxon>
    </lineage>
</organism>
<dbReference type="PANTHER" id="PTHR48041">
    <property type="entry name" value="ABC TRANSPORTER G FAMILY MEMBER 28"/>
    <property type="match status" value="1"/>
</dbReference>
<dbReference type="Proteomes" id="UP000775213">
    <property type="component" value="Unassembled WGS sequence"/>
</dbReference>
<dbReference type="Gene3D" id="3.40.50.300">
    <property type="entry name" value="P-loop containing nucleotide triphosphate hydrolases"/>
    <property type="match status" value="1"/>
</dbReference>
<dbReference type="SUPFAM" id="SSF52540">
    <property type="entry name" value="P-loop containing nucleoside triphosphate hydrolases"/>
    <property type="match status" value="1"/>
</dbReference>
<dbReference type="PROSITE" id="PS00211">
    <property type="entry name" value="ABC_TRANSPORTER_1"/>
    <property type="match status" value="1"/>
</dbReference>